<dbReference type="GO" id="GO:0006508">
    <property type="term" value="P:proteolysis"/>
    <property type="evidence" value="ECO:0007669"/>
    <property type="project" value="InterPro"/>
</dbReference>
<dbReference type="Proteomes" id="UP000011668">
    <property type="component" value="Unassembled WGS sequence"/>
</dbReference>
<dbReference type="EMBL" id="AFRT01000077">
    <property type="protein sequence ID" value="ELU45453.1"/>
    <property type="molecule type" value="Genomic_DNA"/>
</dbReference>
<evidence type="ECO:0000313" key="6">
    <source>
        <dbReference type="Proteomes" id="UP000011668"/>
    </source>
</evidence>
<dbReference type="InterPro" id="IPR029030">
    <property type="entry name" value="Caspase-like_dom_sf"/>
</dbReference>
<feature type="domain" description="Peptidase C14 caspase" evidence="4">
    <location>
        <begin position="353"/>
        <end position="515"/>
    </location>
</feature>
<name>L8X8Q6_THACA</name>
<feature type="region of interest" description="Disordered" evidence="3">
    <location>
        <begin position="708"/>
        <end position="736"/>
    </location>
</feature>
<evidence type="ECO:0000256" key="3">
    <source>
        <dbReference type="SAM" id="MobiDB-lite"/>
    </source>
</evidence>
<keyword evidence="1" id="KW-0053">Apoptosis</keyword>
<dbReference type="SUPFAM" id="SSF52129">
    <property type="entry name" value="Caspase-like"/>
    <property type="match status" value="1"/>
</dbReference>
<protein>
    <recommendedName>
        <fullName evidence="4">Peptidase C14 caspase domain-containing protein</fullName>
    </recommendedName>
</protein>
<organism evidence="5 6">
    <name type="scientific">Thanatephorus cucumeris (strain AG1-IA)</name>
    <name type="common">Rice sheath blight fungus</name>
    <name type="synonym">Rhizoctonia solani</name>
    <dbReference type="NCBI Taxonomy" id="983506"/>
    <lineage>
        <taxon>Eukaryota</taxon>
        <taxon>Fungi</taxon>
        <taxon>Dikarya</taxon>
        <taxon>Basidiomycota</taxon>
        <taxon>Agaricomycotina</taxon>
        <taxon>Agaricomycetes</taxon>
        <taxon>Cantharellales</taxon>
        <taxon>Ceratobasidiaceae</taxon>
        <taxon>Rhizoctonia</taxon>
        <taxon>Rhizoctonia solani AG-1</taxon>
    </lineage>
</organism>
<dbReference type="Gene3D" id="3.40.50.1460">
    <property type="match status" value="1"/>
</dbReference>
<gene>
    <name evidence="5" type="ORF">AG1IA_00515</name>
</gene>
<dbReference type="InterPro" id="IPR011600">
    <property type="entry name" value="Pept_C14_caspase"/>
</dbReference>
<accession>L8X8Q6</accession>
<dbReference type="HOGENOM" id="CLU_395463_0_0_1"/>
<keyword evidence="2" id="KW-0645">Protease</keyword>
<dbReference type="Pfam" id="PF00656">
    <property type="entry name" value="Peptidase_C14"/>
    <property type="match status" value="1"/>
</dbReference>
<sequence>MHNVPTLKLAKCVVRNTPVGCRYSHLEGPEYFSLVHWLEGLCERVDKLIVGSYPRHTKPALAPNRLAARDRPSKLTRADLIYTMFHFFSQNKLDAVKVDNASQRQTTMRGSRAGVVAASSVGPMLNGVLSETVSGQLGDKDSSGMQDHVESKWTDESVAITESSEDGIERQRRVRRGKQAAIEAGASPVYDWTQGRFPGMKPEVVENGTGASGHFSQTTSITATDETRESTALKKALHRRACKQAHQIKHRRCFPNKNSVGPPVDRCDRFPLRARTYPTLIPSSSPEEPPRRLCKLSTDSGQVVLQIPPQRPLPLQMTLYDGSHELPIMHAEPIVPPAYSLLILVVAVAYGGLKDPQCDADILNLIFKDHHSEYTYFDSISGENATFDAIEDAIGKLYREATKSSESKVLILLTGEGDEHNCMCLMDGKYITDRDLRRWMWKLQIDCYPKNRTVTIILDYCRTDKQTLVGSHTGVEFICSCSPGQRSAGLEFPNRKDIPRSCFLLALMMASHEPGRNGSDLVGSIDYELGRLSRLLEFTHKRIHEIGRCEPCLKGEPCPMPLPRPQHPDWQRSGSMKAVYSLVDSLSSMGIAAKVYDFFTRNVNFCRANGLPIGANILAPQPSLQTGTTQHNRGSSKPVQAAAAFRTRAQDPEKVIMSGYDLYRDIQLGHFISFYDVNLGYSFGNSAFNHTMAQASGQFTPTTSYLSLSYKKPPRPRPAFTQPPSSHSPSLLPHFA</sequence>
<dbReference type="GO" id="GO:0004197">
    <property type="term" value="F:cysteine-type endopeptidase activity"/>
    <property type="evidence" value="ECO:0007669"/>
    <property type="project" value="InterPro"/>
</dbReference>
<evidence type="ECO:0000256" key="2">
    <source>
        <dbReference type="ARBA" id="ARBA00022807"/>
    </source>
</evidence>
<keyword evidence="2" id="KW-0788">Thiol protease</keyword>
<feature type="compositionally biased region" description="Low complexity" evidence="3">
    <location>
        <begin position="723"/>
        <end position="736"/>
    </location>
</feature>
<evidence type="ECO:0000256" key="1">
    <source>
        <dbReference type="ARBA" id="ARBA00022703"/>
    </source>
</evidence>
<keyword evidence="2" id="KW-0378">Hydrolase</keyword>
<evidence type="ECO:0000259" key="4">
    <source>
        <dbReference type="Pfam" id="PF00656"/>
    </source>
</evidence>
<reference evidence="5 6" key="1">
    <citation type="journal article" date="2013" name="Nat. Commun.">
        <title>The evolution and pathogenic mechanisms of the rice sheath blight pathogen.</title>
        <authorList>
            <person name="Zheng A."/>
            <person name="Lin R."/>
            <person name="Xu L."/>
            <person name="Qin P."/>
            <person name="Tang C."/>
            <person name="Ai P."/>
            <person name="Zhang D."/>
            <person name="Liu Y."/>
            <person name="Sun Z."/>
            <person name="Feng H."/>
            <person name="Wang Y."/>
            <person name="Chen Y."/>
            <person name="Liang X."/>
            <person name="Fu R."/>
            <person name="Li Q."/>
            <person name="Zhang J."/>
            <person name="Yu X."/>
            <person name="Xie Z."/>
            <person name="Ding L."/>
            <person name="Guan P."/>
            <person name="Tang J."/>
            <person name="Liang Y."/>
            <person name="Wang S."/>
            <person name="Deng Q."/>
            <person name="Li S."/>
            <person name="Zhu J."/>
            <person name="Wang L."/>
            <person name="Liu H."/>
            <person name="Li P."/>
        </authorList>
    </citation>
    <scope>NUCLEOTIDE SEQUENCE [LARGE SCALE GENOMIC DNA]</scope>
    <source>
        <strain evidence="6">AG-1 IA</strain>
    </source>
</reference>
<dbReference type="OrthoDB" id="3164133at2759"/>
<evidence type="ECO:0000313" key="5">
    <source>
        <dbReference type="EMBL" id="ELU45453.1"/>
    </source>
</evidence>
<keyword evidence="6" id="KW-1185">Reference proteome</keyword>
<dbReference type="AlphaFoldDB" id="L8X8Q6"/>
<proteinExistence type="predicted"/>
<comment type="caution">
    <text evidence="5">The sequence shown here is derived from an EMBL/GenBank/DDBJ whole genome shotgun (WGS) entry which is preliminary data.</text>
</comment>
<dbReference type="GO" id="GO:0006915">
    <property type="term" value="P:apoptotic process"/>
    <property type="evidence" value="ECO:0007669"/>
    <property type="project" value="UniProtKB-KW"/>
</dbReference>